<dbReference type="OrthoDB" id="4635302at2759"/>
<dbReference type="GO" id="GO:0004672">
    <property type="term" value="F:protein kinase activity"/>
    <property type="evidence" value="ECO:0007669"/>
    <property type="project" value="InterPro"/>
</dbReference>
<dbReference type="InterPro" id="IPR011009">
    <property type="entry name" value="Kinase-like_dom_sf"/>
</dbReference>
<gene>
    <name evidence="2" type="ORF">UCREL1_8286</name>
</gene>
<dbReference type="SUPFAM" id="SSF56112">
    <property type="entry name" value="Protein kinase-like (PK-like)"/>
    <property type="match status" value="1"/>
</dbReference>
<feature type="domain" description="Protein kinase" evidence="1">
    <location>
        <begin position="142"/>
        <end position="382"/>
    </location>
</feature>
<dbReference type="GO" id="GO:0005524">
    <property type="term" value="F:ATP binding"/>
    <property type="evidence" value="ECO:0007669"/>
    <property type="project" value="InterPro"/>
</dbReference>
<dbReference type="KEGG" id="ela:UCREL1_8286"/>
<keyword evidence="3" id="KW-1185">Reference proteome</keyword>
<evidence type="ECO:0000259" key="1">
    <source>
        <dbReference type="SMART" id="SM00220"/>
    </source>
</evidence>
<reference evidence="3" key="1">
    <citation type="journal article" date="2013" name="Genome Announc.">
        <title>Draft genome sequence of the grapevine dieback fungus Eutypa lata UCR-EL1.</title>
        <authorList>
            <person name="Blanco-Ulate B."/>
            <person name="Rolshausen P.E."/>
            <person name="Cantu D."/>
        </authorList>
    </citation>
    <scope>NUCLEOTIDE SEQUENCE [LARGE SCALE GENOMIC DNA]</scope>
    <source>
        <strain evidence="3">UCR-EL1</strain>
    </source>
</reference>
<sequence>MIPGSGLPTGAYDEINQISFRPDGTYNSVVAYSFVAKISPTTEFKFAILFDFQDYRRGPRPVMIDKSSPASKLLYLLLLRHSDEPMSWIDVDEELPEISSLGHGLRFKVEAPYVPPVGNPLFDALGISAKQLLRYFGRNHRFEFLRSLHSPTGGVLLCNERTPNGLAIQRRLAIKHGLKTSIDADIQTEINILLRLIGAEHIIQLVPIVPVGAVLGRRALGRPFFIMEVTQGGPIGDWVGEDFDDYELWSIFICLIRGLIPMAYPIPPGPVQYIDFGLSTIEVNTLEAIADNLHQVGTIMMSLVTKYDYSLDVTFPGNFQDVVVRWGNAGATQSVETHAPKELVNHPNISLDMKEAIIRCLATDWQDRPSMYDILGLCQSWLFARRVTRRRTPALRFNAPDGT</sequence>
<accession>M7SKQ6</accession>
<evidence type="ECO:0000313" key="3">
    <source>
        <dbReference type="Proteomes" id="UP000012174"/>
    </source>
</evidence>
<dbReference type="InterPro" id="IPR000719">
    <property type="entry name" value="Prot_kinase_dom"/>
</dbReference>
<dbReference type="Proteomes" id="UP000012174">
    <property type="component" value="Unassembled WGS sequence"/>
</dbReference>
<dbReference type="AlphaFoldDB" id="M7SKQ6"/>
<name>M7SKQ6_EUTLA</name>
<dbReference type="HOGENOM" id="CLU_683402_0_0_1"/>
<organism evidence="2 3">
    <name type="scientific">Eutypa lata (strain UCR-EL1)</name>
    <name type="common">Grapevine dieback disease fungus</name>
    <name type="synonym">Eutypa armeniacae</name>
    <dbReference type="NCBI Taxonomy" id="1287681"/>
    <lineage>
        <taxon>Eukaryota</taxon>
        <taxon>Fungi</taxon>
        <taxon>Dikarya</taxon>
        <taxon>Ascomycota</taxon>
        <taxon>Pezizomycotina</taxon>
        <taxon>Sordariomycetes</taxon>
        <taxon>Xylariomycetidae</taxon>
        <taxon>Xylariales</taxon>
        <taxon>Diatrypaceae</taxon>
        <taxon>Eutypa</taxon>
    </lineage>
</organism>
<proteinExistence type="predicted"/>
<evidence type="ECO:0000313" key="2">
    <source>
        <dbReference type="EMBL" id="EMR64757.1"/>
    </source>
</evidence>
<dbReference type="SMART" id="SM00220">
    <property type="entry name" value="S_TKc"/>
    <property type="match status" value="1"/>
</dbReference>
<dbReference type="EMBL" id="KB707010">
    <property type="protein sequence ID" value="EMR64757.1"/>
    <property type="molecule type" value="Genomic_DNA"/>
</dbReference>
<protein>
    <recommendedName>
        <fullName evidence="1">Protein kinase domain-containing protein</fullName>
    </recommendedName>
</protein>